<dbReference type="InParanoid" id="A0A3P7EW60"/>
<protein>
    <submittedName>
        <fullName evidence="2">Uncharacterized protein</fullName>
    </submittedName>
</protein>
<evidence type="ECO:0000313" key="3">
    <source>
        <dbReference type="Proteomes" id="UP000270924"/>
    </source>
</evidence>
<dbReference type="AlphaFoldDB" id="A0A3P7EW60"/>
<organism evidence="2 3">
    <name type="scientific">Wuchereria bancrofti</name>
    <dbReference type="NCBI Taxonomy" id="6293"/>
    <lineage>
        <taxon>Eukaryota</taxon>
        <taxon>Metazoa</taxon>
        <taxon>Ecdysozoa</taxon>
        <taxon>Nematoda</taxon>
        <taxon>Chromadorea</taxon>
        <taxon>Rhabditida</taxon>
        <taxon>Spirurina</taxon>
        <taxon>Spiruromorpha</taxon>
        <taxon>Filarioidea</taxon>
        <taxon>Onchocercidae</taxon>
        <taxon>Wuchereria</taxon>
    </lineage>
</organism>
<dbReference type="EMBL" id="UYWW01012333">
    <property type="protein sequence ID" value="VDM20567.1"/>
    <property type="molecule type" value="Genomic_DNA"/>
</dbReference>
<proteinExistence type="predicted"/>
<feature type="compositionally biased region" description="Low complexity" evidence="1">
    <location>
        <begin position="1053"/>
        <end position="1065"/>
    </location>
</feature>
<evidence type="ECO:0000313" key="2">
    <source>
        <dbReference type="EMBL" id="VDM20567.1"/>
    </source>
</evidence>
<sequence length="1475" mass="167007">MESMKMNDPSGAKCPHDDFSALCSCHTGNQYCCGCPNSLELMLETASWKPEKLYVFHCNDCGGTTVREIRYFHIDQRPKCSYSRNPMQHEWQCYHCGFLNSDSSTVLNNGNINLLGADNLDIWSQTAYSVSNTSISTSISDSCKYPALSSSYQFQKCSFSIRSNSVQHSKKCNENFRKCTENDECSCLIIDESHIGSSLRNRSEVEMEKVKWMTTQKPPIVGSARVDTTITSLKTSPIQNNLLSRSISTERSEGLQATGCKTEPKMKLLRTKLTTNSMQNSNFKGLLTEVIVDHENMEYNKETERAAPTDPLETAFESKREVVGPSKKILKTMKQISETDWRTTTEKTTTVSVCAARDTAKYNDRYVGVDVVKRSSEKKILGHISDTLDLKGTTHNLSINNNDVFFAKSTFTSTGNLSSPTCHTSKSNLPIAIVPIITAISPRRYLMLQSTTNSSRNTPSSYHYRTSMYAKSNTASKRSQHSSPPYMAPTISSAMKIKQIIKRSEPSLWASCRQYSISGRSHTASSFAPSRNRGSHRSKLRFWHRETLQSPKIYRKKRLRISPQSLSRVACRPPHCGGLYHKYLKPLFWDPITSRNDRMSRKERKERFMKEVGTVDSTINVQNAQIETSLQQTELQLSLKNLQQKETSRLRLDRGYLQQQDQVNNAPAPSLSTTEIKTPRGWQRTFLHVSCKTSRLDRFAPQFVEAVSAQVWITEPLQRTAPLRQTLPPKPSKYNIWQWISSHSSQKTSRFKRFWRPEMNDMKLTSQPSQCILRQEKSANKFSLTESRISRGMIWKRTVSKSLPKVPRLDRFPIPENSISKISQGSFRSQQFGEVSLDFLSTKTPLSNALSSSATLPIRQQRGSYYEQAEPIHLSKVSNKSSLSSLHVTQSGSSKASLTESLSSETLSKKRSNFIIKPVHRVCRSECYLKNTASNSLTTETQLSEALVFVDMVPCSRSLWKQSKSVLQRTSRFERFQERILSTSFEKSAVCNALPSSVSMTKQLKISKLLQRISRSQKNDFSVLRTAQAKSSFVSVLSDTLSSEEPLSKRSKSISSQKSSGQSSGHLASFPCICSRSTVQKSSRIKRFQNSISLDLCTALTRSSSTSLFSNISMTPTSIGSLWMQTKAIPSKKVSRFHRYYPDFQEVTMNTSDSCHKEVVKMLDRSCRSKCFQDNFLLNTHTTQSTFSQNLPVKRFLKKKTKGEVPHKISHDERFKPDYTVPELMVQVSGAKYCPHDDRSLFSDSPAHSLLTAQQYSSEQSLICNSCKNMLVTDSTAQTIVSDWNEVPKQRVSCEGQFENCASARLNTFNTTNFNDFNETREGKDRELLHSAEIRQIQLLSHLDRTRGQYFDFRTLSADRKVSRSEVVTDDDVSAIKDSSFNRIFYRITKREDIGEMQAAAIVKETGSHIASILLHGTNSECMAPSNIVSGYREIHIALQNKFQPMKLCLNGITTSEKICIQRIIVNGSKVYHHK</sequence>
<dbReference type="Proteomes" id="UP000270924">
    <property type="component" value="Unassembled WGS sequence"/>
</dbReference>
<dbReference type="OrthoDB" id="5872933at2759"/>
<accession>A0A3P7EW60</accession>
<reference evidence="2 3" key="1">
    <citation type="submission" date="2018-11" db="EMBL/GenBank/DDBJ databases">
        <authorList>
            <consortium name="Pathogen Informatics"/>
        </authorList>
    </citation>
    <scope>NUCLEOTIDE SEQUENCE [LARGE SCALE GENOMIC DNA]</scope>
</reference>
<gene>
    <name evidence="2" type="ORF">WBA_LOCUS11368</name>
</gene>
<name>A0A3P7EW60_WUCBA</name>
<feature type="region of interest" description="Disordered" evidence="1">
    <location>
        <begin position="1048"/>
        <end position="1067"/>
    </location>
</feature>
<evidence type="ECO:0000256" key="1">
    <source>
        <dbReference type="SAM" id="MobiDB-lite"/>
    </source>
</evidence>
<keyword evidence="3" id="KW-1185">Reference proteome</keyword>
<dbReference type="OMA" id="NIWQWIS"/>